<evidence type="ECO:0008006" key="5">
    <source>
        <dbReference type="Google" id="ProtNLM"/>
    </source>
</evidence>
<evidence type="ECO:0000313" key="3">
    <source>
        <dbReference type="EMBL" id="KAK6766739.1"/>
    </source>
</evidence>
<proteinExistence type="predicted"/>
<name>A0ABR1EVV2_NECAM</name>
<dbReference type="EMBL" id="JAVFWL010000006">
    <property type="protein sequence ID" value="KAK6766739.1"/>
    <property type="molecule type" value="Genomic_DNA"/>
</dbReference>
<feature type="signal peptide" evidence="2">
    <location>
        <begin position="1"/>
        <end position="25"/>
    </location>
</feature>
<keyword evidence="1" id="KW-1133">Transmembrane helix</keyword>
<accession>A0ABR1EVV2</accession>
<organism evidence="3 4">
    <name type="scientific">Necator americanus</name>
    <name type="common">Human hookworm</name>
    <dbReference type="NCBI Taxonomy" id="51031"/>
    <lineage>
        <taxon>Eukaryota</taxon>
        <taxon>Metazoa</taxon>
        <taxon>Ecdysozoa</taxon>
        <taxon>Nematoda</taxon>
        <taxon>Chromadorea</taxon>
        <taxon>Rhabditida</taxon>
        <taxon>Rhabditina</taxon>
        <taxon>Rhabditomorpha</taxon>
        <taxon>Strongyloidea</taxon>
        <taxon>Ancylostomatidae</taxon>
        <taxon>Bunostominae</taxon>
        <taxon>Necator</taxon>
    </lineage>
</organism>
<comment type="caution">
    <text evidence="3">The sequence shown here is derived from an EMBL/GenBank/DDBJ whole genome shotgun (WGS) entry which is preliminary data.</text>
</comment>
<keyword evidence="1" id="KW-0812">Transmembrane</keyword>
<keyword evidence="1" id="KW-0472">Membrane</keyword>
<reference evidence="3 4" key="1">
    <citation type="submission" date="2023-08" db="EMBL/GenBank/DDBJ databases">
        <title>A Necator americanus chromosomal reference genome.</title>
        <authorList>
            <person name="Ilik V."/>
            <person name="Petrzelkova K.J."/>
            <person name="Pardy F."/>
            <person name="Fuh T."/>
            <person name="Niatou-Singa F.S."/>
            <person name="Gouil Q."/>
            <person name="Baker L."/>
            <person name="Ritchie M.E."/>
            <person name="Jex A.R."/>
            <person name="Gazzola D."/>
            <person name="Li H."/>
            <person name="Toshio Fujiwara R."/>
            <person name="Zhan B."/>
            <person name="Aroian R.V."/>
            <person name="Pafco B."/>
            <person name="Schwarz E.M."/>
        </authorList>
    </citation>
    <scope>NUCLEOTIDE SEQUENCE [LARGE SCALE GENOMIC DNA]</scope>
    <source>
        <strain evidence="3 4">Aroian</strain>
        <tissue evidence="3">Whole animal</tissue>
    </source>
</reference>
<feature type="transmembrane region" description="Helical" evidence="1">
    <location>
        <begin position="212"/>
        <end position="233"/>
    </location>
</feature>
<gene>
    <name evidence="3" type="primary">Necator_chrX.g26342</name>
    <name evidence="3" type="ORF">RB195_026176</name>
</gene>
<evidence type="ECO:0000256" key="1">
    <source>
        <dbReference type="SAM" id="Phobius"/>
    </source>
</evidence>
<protein>
    <recommendedName>
        <fullName evidence="5">EGF-like domain-containing protein</fullName>
    </recommendedName>
</protein>
<dbReference type="Proteomes" id="UP001303046">
    <property type="component" value="Unassembled WGS sequence"/>
</dbReference>
<evidence type="ECO:0000256" key="2">
    <source>
        <dbReference type="SAM" id="SignalP"/>
    </source>
</evidence>
<keyword evidence="2" id="KW-0732">Signal</keyword>
<feature type="chain" id="PRO_5046814062" description="EGF-like domain-containing protein" evidence="2">
    <location>
        <begin position="26"/>
        <end position="275"/>
    </location>
</feature>
<keyword evidence="4" id="KW-1185">Reference proteome</keyword>
<sequence>MNVSFRPPLSTYSNLFLSLFAVVSTVTTNLCRGAVCERFHCSSDMFPHRVIDPYLRRGATFNTPCSCLPDWNSMFCNQTQTVSSAPGLILPEMPTVCICRKFDDNGSKCQQFITRCFNKKNQKCTCCFNQPSDFCDHLKCKNGEPEFSSSNTSCVCHHNPADYPYHICKSLYTRNSPSQMESTQARQKSATMDERRQQNSFTLLGLTFPSSLATYIIVGLLVGVILLTALTTIDIYPLYESIVPSNIPFPKNLSLQQFMRGRFDVCVFIVITYNP</sequence>
<evidence type="ECO:0000313" key="4">
    <source>
        <dbReference type="Proteomes" id="UP001303046"/>
    </source>
</evidence>